<feature type="non-terminal residue" evidence="1">
    <location>
        <position position="71"/>
    </location>
</feature>
<protein>
    <submittedName>
        <fullName evidence="1">Uncharacterized protein</fullName>
    </submittedName>
</protein>
<gene>
    <name evidence="1" type="ORF">AVDCRST_MAG19-506</name>
</gene>
<dbReference type="EMBL" id="CADCWL010000022">
    <property type="protein sequence ID" value="CAA9547642.1"/>
    <property type="molecule type" value="Genomic_DNA"/>
</dbReference>
<dbReference type="AlphaFoldDB" id="A0A6J4UGK8"/>
<evidence type="ECO:0000313" key="1">
    <source>
        <dbReference type="EMBL" id="CAA9547642.1"/>
    </source>
</evidence>
<feature type="non-terminal residue" evidence="1">
    <location>
        <position position="1"/>
    </location>
</feature>
<organism evidence="1">
    <name type="scientific">uncultured Thermomicrobiales bacterium</name>
    <dbReference type="NCBI Taxonomy" id="1645740"/>
    <lineage>
        <taxon>Bacteria</taxon>
        <taxon>Pseudomonadati</taxon>
        <taxon>Thermomicrobiota</taxon>
        <taxon>Thermomicrobia</taxon>
        <taxon>Thermomicrobiales</taxon>
        <taxon>environmental samples</taxon>
    </lineage>
</organism>
<accession>A0A6J4UGK8</accession>
<name>A0A6J4UGK8_9BACT</name>
<sequence length="71" mass="7678">VPEGPVTGRIERPCCCLPARRVGTRVEPRRSDVPSGDAGRFFCRHEPCVSAYRAPRPARASTTSSKGGRPV</sequence>
<reference evidence="1" key="1">
    <citation type="submission" date="2020-02" db="EMBL/GenBank/DDBJ databases">
        <authorList>
            <person name="Meier V. D."/>
        </authorList>
    </citation>
    <scope>NUCLEOTIDE SEQUENCE</scope>
    <source>
        <strain evidence="1">AVDCRST_MAG19</strain>
    </source>
</reference>
<proteinExistence type="predicted"/>